<dbReference type="EMBL" id="CP018145">
    <property type="protein sequence ID" value="ASJ57278.1"/>
    <property type="molecule type" value="Genomic_DNA"/>
</dbReference>
<comment type="cofactor">
    <cofactor evidence="1">
        <name>Mn(2+)</name>
        <dbReference type="ChEBI" id="CHEBI:29035"/>
    </cofactor>
    <text evidence="1">The Mn(2+) ion enhances activity.</text>
</comment>
<feature type="binding site" evidence="1">
    <location>
        <position position="129"/>
    </location>
    <ligand>
        <name>Mn(2+)</name>
        <dbReference type="ChEBI" id="CHEBI:29035"/>
        <label>2</label>
    </ligand>
</feature>
<dbReference type="PIRSF" id="PIRSF005962">
    <property type="entry name" value="Pept_M20D_amidohydro"/>
    <property type="match status" value="1"/>
</dbReference>
<name>A0A220MQF0_9BACL</name>
<feature type="domain" description="Peptidase M20 dimerisation" evidence="2">
    <location>
        <begin position="175"/>
        <end position="268"/>
    </location>
</feature>
<evidence type="ECO:0000313" key="4">
    <source>
        <dbReference type="Proteomes" id="UP000197781"/>
    </source>
</evidence>
<keyword evidence="3" id="KW-0378">Hydrolase</keyword>
<dbReference type="Proteomes" id="UP000197781">
    <property type="component" value="Chromosome"/>
</dbReference>
<dbReference type="RefSeq" id="WP_088910733.1">
    <property type="nucleotide sequence ID" value="NZ_CP018145.1"/>
</dbReference>
<dbReference type="GO" id="GO:0016787">
    <property type="term" value="F:hydrolase activity"/>
    <property type="evidence" value="ECO:0007669"/>
    <property type="project" value="UniProtKB-KW"/>
</dbReference>
<feature type="binding site" evidence="1">
    <location>
        <position position="153"/>
    </location>
    <ligand>
        <name>Mn(2+)</name>
        <dbReference type="ChEBI" id="CHEBI:29035"/>
        <label>2</label>
    </ligand>
</feature>
<dbReference type="InterPro" id="IPR002933">
    <property type="entry name" value="Peptidase_M20"/>
</dbReference>
<evidence type="ECO:0000256" key="1">
    <source>
        <dbReference type="PIRSR" id="PIRSR005962-1"/>
    </source>
</evidence>
<dbReference type="Gene3D" id="3.40.630.10">
    <property type="entry name" value="Zn peptidases"/>
    <property type="match status" value="1"/>
</dbReference>
<dbReference type="GO" id="GO:0046872">
    <property type="term" value="F:metal ion binding"/>
    <property type="evidence" value="ECO:0007669"/>
    <property type="project" value="UniProtKB-KW"/>
</dbReference>
<dbReference type="AlphaFoldDB" id="A0A220MQF0"/>
<dbReference type="PANTHER" id="PTHR11014:SF122">
    <property type="entry name" value="AMIDOHYDROLASE AMHX"/>
    <property type="match status" value="1"/>
</dbReference>
<gene>
    <name evidence="3" type="ORF">BP422_29490</name>
</gene>
<dbReference type="InterPro" id="IPR036264">
    <property type="entry name" value="Bact_exopeptidase_dim_dom"/>
</dbReference>
<dbReference type="SUPFAM" id="SSF55031">
    <property type="entry name" value="Bacterial exopeptidase dimerisation domain"/>
    <property type="match status" value="1"/>
</dbReference>
<sequence length="377" mass="40919">MNLFLYMDEHRDEIVRTYKDLHQLAEPSWHEEKTARYLRERLEAAGIAVTRFEGHHGFYAEIPGESAEIVALRADMDALVQEVDGVVRPNHSCGHDAHSTLALYSALAIQANGVVPPKTMRFLFQPAEEKMGGALQMIKDGALEGVTKLIGVHLRPEMEVPYGSAAPAILHGSSSSIRGTITGLQSHGARPALGKNVIEAASFLVQALQNIRLQDGCSFSVKMTQLQAGGETVNVIPDRATFSLDVRAQSNEGMAELRRKTEHAMSQTGALMGMDVEWEWSGVTPAAVANANMIQVAKKAIGQVLGEDKIADICVTPGGEDFHFYAIHRPELATTMIGLGCGLTPVLHHPQMTFQTDALIYGAKIMTAAIYEAAQHS</sequence>
<dbReference type="CDD" id="cd08018">
    <property type="entry name" value="M20_Acy1_amhX-like"/>
    <property type="match status" value="1"/>
</dbReference>
<dbReference type="PANTHER" id="PTHR11014">
    <property type="entry name" value="PEPTIDASE M20 FAMILY MEMBER"/>
    <property type="match status" value="1"/>
</dbReference>
<feature type="binding site" evidence="1">
    <location>
        <position position="348"/>
    </location>
    <ligand>
        <name>Mn(2+)</name>
        <dbReference type="ChEBI" id="CHEBI:29035"/>
        <label>2</label>
    </ligand>
</feature>
<dbReference type="NCBIfam" id="TIGR01891">
    <property type="entry name" value="amidohydrolases"/>
    <property type="match status" value="1"/>
</dbReference>
<evidence type="ECO:0000259" key="2">
    <source>
        <dbReference type="Pfam" id="PF07687"/>
    </source>
</evidence>
<dbReference type="Pfam" id="PF01546">
    <property type="entry name" value="Peptidase_M20"/>
    <property type="match status" value="1"/>
</dbReference>
<dbReference type="Pfam" id="PF07687">
    <property type="entry name" value="M20_dimer"/>
    <property type="match status" value="1"/>
</dbReference>
<dbReference type="Gene3D" id="3.30.70.360">
    <property type="match status" value="1"/>
</dbReference>
<dbReference type="KEGG" id="bfm:BP422_29490"/>
<dbReference type="InterPro" id="IPR037484">
    <property type="entry name" value="AmhX-like"/>
</dbReference>
<proteinExistence type="predicted"/>
<keyword evidence="1" id="KW-0479">Metal-binding</keyword>
<accession>A0A220MQF0</accession>
<protein>
    <submittedName>
        <fullName evidence="3">Amidohydrolase</fullName>
    </submittedName>
</protein>
<feature type="binding site" evidence="1">
    <location>
        <position position="95"/>
    </location>
    <ligand>
        <name>Mn(2+)</name>
        <dbReference type="ChEBI" id="CHEBI:29035"/>
        <label>2</label>
    </ligand>
</feature>
<dbReference type="SUPFAM" id="SSF53187">
    <property type="entry name" value="Zn-dependent exopeptidases"/>
    <property type="match status" value="1"/>
</dbReference>
<feature type="binding site" evidence="1">
    <location>
        <position position="93"/>
    </location>
    <ligand>
        <name>Mn(2+)</name>
        <dbReference type="ChEBI" id="CHEBI:29035"/>
        <label>2</label>
    </ligand>
</feature>
<reference evidence="3 4" key="1">
    <citation type="submission" date="2016-11" db="EMBL/GenBank/DDBJ databases">
        <authorList>
            <person name="Jaros S."/>
            <person name="Januszkiewicz K."/>
            <person name="Wedrychowicz H."/>
        </authorList>
    </citation>
    <scope>NUCLEOTIDE SEQUENCE [LARGE SCALE GENOMIC DNA]</scope>
    <source>
        <strain evidence="3 4">NF2</strain>
    </source>
</reference>
<dbReference type="InterPro" id="IPR011650">
    <property type="entry name" value="Peptidase_M20_dimer"/>
</dbReference>
<organism evidence="3 4">
    <name type="scientific">Brevibacillus formosus</name>
    <dbReference type="NCBI Taxonomy" id="54913"/>
    <lineage>
        <taxon>Bacteria</taxon>
        <taxon>Bacillati</taxon>
        <taxon>Bacillota</taxon>
        <taxon>Bacilli</taxon>
        <taxon>Bacillales</taxon>
        <taxon>Paenibacillaceae</taxon>
        <taxon>Brevibacillus</taxon>
    </lineage>
</organism>
<evidence type="ECO:0000313" key="3">
    <source>
        <dbReference type="EMBL" id="ASJ57278.1"/>
    </source>
</evidence>
<dbReference type="InterPro" id="IPR017439">
    <property type="entry name" value="Amidohydrolase"/>
</dbReference>
<keyword evidence="1" id="KW-0464">Manganese</keyword>